<organism evidence="2 3">
    <name type="scientific">Pseudoalteromonas piratica</name>
    <dbReference type="NCBI Taxonomy" id="1348114"/>
    <lineage>
        <taxon>Bacteria</taxon>
        <taxon>Pseudomonadati</taxon>
        <taxon>Pseudomonadota</taxon>
        <taxon>Gammaproteobacteria</taxon>
        <taxon>Alteromonadales</taxon>
        <taxon>Pseudoalteromonadaceae</taxon>
        <taxon>Pseudoalteromonas</taxon>
    </lineage>
</organism>
<evidence type="ECO:0000313" key="3">
    <source>
        <dbReference type="Proteomes" id="UP000030341"/>
    </source>
</evidence>
<accession>A0A0A7EJF4</accession>
<dbReference type="STRING" id="1348114.OM33_17130"/>
<protein>
    <submittedName>
        <fullName evidence="2">Membrane protein</fullName>
    </submittedName>
</protein>
<keyword evidence="3" id="KW-1185">Reference proteome</keyword>
<feature type="transmembrane region" description="Helical" evidence="1">
    <location>
        <begin position="20"/>
        <end position="47"/>
    </location>
</feature>
<dbReference type="Pfam" id="PF16316">
    <property type="entry name" value="DUF4956"/>
    <property type="match status" value="1"/>
</dbReference>
<evidence type="ECO:0000256" key="1">
    <source>
        <dbReference type="SAM" id="Phobius"/>
    </source>
</evidence>
<dbReference type="RefSeq" id="WP_040135376.1">
    <property type="nucleotide sequence ID" value="NZ_CP009889.1"/>
</dbReference>
<sequence>MESVDPMLIAFLPKDIRNMFFPYASVQLASLVLNLVIGFVMASIIGAHFRKYASAFCNRQDFSRLFPLLMLSVILIITVVKASLALALGLVGALSIVRFRTPIKEPEELLYLFLNIGVAVALGAGQTLAAVVACFVTLLLIAWVKKRDSQAKQENGLFLSLNHQSDTGYQDTQLVSQLKTLLTTHADRIELRRIDIADKRFDASFFISVSDEKQIDACMNALSNTYSGINISLLEQHNIAGV</sequence>
<dbReference type="Proteomes" id="UP000030341">
    <property type="component" value="Chromosome 2"/>
</dbReference>
<dbReference type="OrthoDB" id="5464825at2"/>
<feature type="transmembrane region" description="Helical" evidence="1">
    <location>
        <begin position="109"/>
        <end position="142"/>
    </location>
</feature>
<dbReference type="HOGENOM" id="CLU_100966_0_1_6"/>
<keyword evidence="1" id="KW-0812">Transmembrane</keyword>
<keyword evidence="1" id="KW-1133">Transmembrane helix</keyword>
<proteinExistence type="predicted"/>
<dbReference type="eggNOG" id="COG1285">
    <property type="taxonomic scope" value="Bacteria"/>
</dbReference>
<dbReference type="EMBL" id="CP009889">
    <property type="protein sequence ID" value="AIY66830.1"/>
    <property type="molecule type" value="Genomic_DNA"/>
</dbReference>
<gene>
    <name evidence="2" type="ORF">OM33_17130</name>
</gene>
<dbReference type="InterPro" id="IPR032531">
    <property type="entry name" value="DUF4956"/>
</dbReference>
<name>A0A0A7EJF4_9GAMM</name>
<evidence type="ECO:0000313" key="2">
    <source>
        <dbReference type="EMBL" id="AIY66830.1"/>
    </source>
</evidence>
<feature type="transmembrane region" description="Helical" evidence="1">
    <location>
        <begin position="68"/>
        <end position="97"/>
    </location>
</feature>
<dbReference type="AlphaFoldDB" id="A0A0A7EJF4"/>
<keyword evidence="1" id="KW-0472">Membrane</keyword>
<reference evidence="2 3" key="1">
    <citation type="submission" date="2014-11" db="EMBL/GenBank/DDBJ databases">
        <title>Complete Genome Sequence of Pseudoalteromonas sp. Strain OCN003 Isolated from Kaneohe Bay, Oahu, Hawaii.</title>
        <authorList>
            <person name="Beurmann S."/>
            <person name="Videau P."/>
            <person name="Ushijima B."/>
            <person name="Smith A.M."/>
            <person name="Aeby G.S."/>
            <person name="Callahan S.M."/>
            <person name="Belcaid M."/>
        </authorList>
    </citation>
    <scope>NUCLEOTIDE SEQUENCE [LARGE SCALE GENOMIC DNA]</scope>
    <source>
        <strain evidence="2 3">OCN003</strain>
    </source>
</reference>
<dbReference type="KEGG" id="pseo:OM33_17130"/>